<sequence>MEDEVSTYQVSTALTLCDPTWNYDTNKGKQLESDPASLPPKLPKRASDLEKYASLSLPKKWIVDNVRPYLGDKLFERVQSGMGLQVRVHDRATNTMHYMNFTCWYR</sequence>
<reference evidence="1 2" key="1">
    <citation type="submission" date="2019-09" db="EMBL/GenBank/DDBJ databases">
        <authorList>
            <person name="Ou C."/>
        </authorList>
    </citation>
    <scope>NUCLEOTIDE SEQUENCE [LARGE SCALE GENOMIC DNA]</scope>
    <source>
        <strain evidence="1">S2</strain>
        <tissue evidence="1">Leaf</tissue>
    </source>
</reference>
<proteinExistence type="predicted"/>
<name>A0A5N5HCY2_9ROSA</name>
<comment type="caution">
    <text evidence="1">The sequence shown here is derived from an EMBL/GenBank/DDBJ whole genome shotgun (WGS) entry which is preliminary data.</text>
</comment>
<keyword evidence="2" id="KW-1185">Reference proteome</keyword>
<reference evidence="1 2" key="3">
    <citation type="submission" date="2019-11" db="EMBL/GenBank/DDBJ databases">
        <title>A de novo genome assembly of a pear dwarfing rootstock.</title>
        <authorList>
            <person name="Wang F."/>
            <person name="Wang J."/>
            <person name="Li S."/>
            <person name="Zhang Y."/>
            <person name="Fang M."/>
            <person name="Ma L."/>
            <person name="Zhao Y."/>
            <person name="Jiang S."/>
        </authorList>
    </citation>
    <scope>NUCLEOTIDE SEQUENCE [LARGE SCALE GENOMIC DNA]</scope>
    <source>
        <strain evidence="1">S2</strain>
        <tissue evidence="1">Leaf</tissue>
    </source>
</reference>
<dbReference type="AlphaFoldDB" id="A0A5N5HCY2"/>
<organism evidence="1 2">
    <name type="scientific">Pyrus ussuriensis x Pyrus communis</name>
    <dbReference type="NCBI Taxonomy" id="2448454"/>
    <lineage>
        <taxon>Eukaryota</taxon>
        <taxon>Viridiplantae</taxon>
        <taxon>Streptophyta</taxon>
        <taxon>Embryophyta</taxon>
        <taxon>Tracheophyta</taxon>
        <taxon>Spermatophyta</taxon>
        <taxon>Magnoliopsida</taxon>
        <taxon>eudicotyledons</taxon>
        <taxon>Gunneridae</taxon>
        <taxon>Pentapetalae</taxon>
        <taxon>rosids</taxon>
        <taxon>fabids</taxon>
        <taxon>Rosales</taxon>
        <taxon>Rosaceae</taxon>
        <taxon>Amygdaloideae</taxon>
        <taxon>Maleae</taxon>
        <taxon>Pyrus</taxon>
    </lineage>
</organism>
<accession>A0A5N5HCY2</accession>
<protein>
    <recommendedName>
        <fullName evidence="3">B3 domain-containing protein</fullName>
    </recommendedName>
</protein>
<dbReference type="Proteomes" id="UP000327157">
    <property type="component" value="Chromosome 16"/>
</dbReference>
<evidence type="ECO:0000313" key="1">
    <source>
        <dbReference type="EMBL" id="KAB2625725.1"/>
    </source>
</evidence>
<evidence type="ECO:0000313" key="2">
    <source>
        <dbReference type="Proteomes" id="UP000327157"/>
    </source>
</evidence>
<dbReference type="EMBL" id="SMOL01000160">
    <property type="protein sequence ID" value="KAB2625725.1"/>
    <property type="molecule type" value="Genomic_DNA"/>
</dbReference>
<evidence type="ECO:0008006" key="3">
    <source>
        <dbReference type="Google" id="ProtNLM"/>
    </source>
</evidence>
<reference evidence="2" key="2">
    <citation type="submission" date="2019-10" db="EMBL/GenBank/DDBJ databases">
        <title>A de novo genome assembly of a pear dwarfing rootstock.</title>
        <authorList>
            <person name="Wang F."/>
            <person name="Wang J."/>
            <person name="Li S."/>
            <person name="Zhang Y."/>
            <person name="Fang M."/>
            <person name="Ma L."/>
            <person name="Zhao Y."/>
            <person name="Jiang S."/>
        </authorList>
    </citation>
    <scope>NUCLEOTIDE SEQUENCE [LARGE SCALE GENOMIC DNA]</scope>
</reference>
<gene>
    <name evidence="1" type="ORF">D8674_017385</name>
</gene>